<reference evidence="2 3" key="1">
    <citation type="journal article" date="2014" name="Int. J. Syst. Evol. Microbiol.">
        <title>Complete genome sequence of Corynebacterium casei LMG S-19264T (=DSM 44701T), isolated from a smear-ripened cheese.</title>
        <authorList>
            <consortium name="US DOE Joint Genome Institute (JGI-PGF)"/>
            <person name="Walter F."/>
            <person name="Albersmeier A."/>
            <person name="Kalinowski J."/>
            <person name="Ruckert C."/>
        </authorList>
    </citation>
    <scope>NUCLEOTIDE SEQUENCE [LARGE SCALE GENOMIC DNA]</scope>
    <source>
        <strain evidence="2 3">CGMCC 4.7111</strain>
    </source>
</reference>
<sequence length="67" mass="7173">MGTRKHAGKERAALVKDLGRIQRLRPLELPVPAGLKISEEPLIRHSPPTPSPRTTLHSTCGASPGTS</sequence>
<organism evidence="2 3">
    <name type="scientific">Streptomyces albiflavescens</name>
    <dbReference type="NCBI Taxonomy" id="1623582"/>
    <lineage>
        <taxon>Bacteria</taxon>
        <taxon>Bacillati</taxon>
        <taxon>Actinomycetota</taxon>
        <taxon>Actinomycetes</taxon>
        <taxon>Kitasatosporales</taxon>
        <taxon>Streptomycetaceae</taxon>
        <taxon>Streptomyces</taxon>
    </lineage>
</organism>
<dbReference type="AlphaFoldDB" id="A0A917YGK7"/>
<comment type="caution">
    <text evidence="2">The sequence shown here is derived from an EMBL/GenBank/DDBJ whole genome shotgun (WGS) entry which is preliminary data.</text>
</comment>
<dbReference type="Proteomes" id="UP000600365">
    <property type="component" value="Unassembled WGS sequence"/>
</dbReference>
<feature type="region of interest" description="Disordered" evidence="1">
    <location>
        <begin position="39"/>
        <end position="67"/>
    </location>
</feature>
<evidence type="ECO:0000313" key="3">
    <source>
        <dbReference type="Proteomes" id="UP000600365"/>
    </source>
</evidence>
<keyword evidence="3" id="KW-1185">Reference proteome</keyword>
<dbReference type="EMBL" id="BMMM01000030">
    <property type="protein sequence ID" value="GGN94207.1"/>
    <property type="molecule type" value="Genomic_DNA"/>
</dbReference>
<evidence type="ECO:0000256" key="1">
    <source>
        <dbReference type="SAM" id="MobiDB-lite"/>
    </source>
</evidence>
<proteinExistence type="predicted"/>
<gene>
    <name evidence="2" type="ORF">GCM10011579_093470</name>
</gene>
<evidence type="ECO:0000313" key="2">
    <source>
        <dbReference type="EMBL" id="GGN94207.1"/>
    </source>
</evidence>
<protein>
    <submittedName>
        <fullName evidence="2">Uncharacterized protein</fullName>
    </submittedName>
</protein>
<accession>A0A917YGK7</accession>
<name>A0A917YGK7_9ACTN</name>